<feature type="transmembrane region" description="Helical" evidence="6">
    <location>
        <begin position="231"/>
        <end position="262"/>
    </location>
</feature>
<dbReference type="PANTHER" id="PTHR46641">
    <property type="entry name" value="FMRFAMIDE RECEPTOR-RELATED"/>
    <property type="match status" value="1"/>
</dbReference>
<dbReference type="InterPro" id="IPR052954">
    <property type="entry name" value="GPCR-Ligand_Int"/>
</dbReference>
<comment type="subcellular location">
    <subcellularLocation>
        <location evidence="1">Membrane</location>
    </subcellularLocation>
</comment>
<dbReference type="InterPro" id="IPR017452">
    <property type="entry name" value="GPCR_Rhodpsn_7TM"/>
</dbReference>
<keyword evidence="5" id="KW-0807">Transducer</keyword>
<evidence type="ECO:0000256" key="6">
    <source>
        <dbReference type="SAM" id="Phobius"/>
    </source>
</evidence>
<dbReference type="GO" id="GO:0004930">
    <property type="term" value="F:G protein-coupled receptor activity"/>
    <property type="evidence" value="ECO:0007669"/>
    <property type="project" value="UniProtKB-KW"/>
</dbReference>
<evidence type="ECO:0000256" key="3">
    <source>
        <dbReference type="ARBA" id="ARBA00022989"/>
    </source>
</evidence>
<evidence type="ECO:0000256" key="5">
    <source>
        <dbReference type="RuleBase" id="RU000688"/>
    </source>
</evidence>
<dbReference type="PANTHER" id="PTHR46641:SF2">
    <property type="entry name" value="FMRFAMIDE RECEPTOR"/>
    <property type="match status" value="1"/>
</dbReference>
<protein>
    <recommendedName>
        <fullName evidence="7">G-protein coupled receptors family 1 profile domain-containing protein</fullName>
    </recommendedName>
</protein>
<dbReference type="SUPFAM" id="SSF81321">
    <property type="entry name" value="Family A G protein-coupled receptor-like"/>
    <property type="match status" value="1"/>
</dbReference>
<feature type="transmembrane region" description="Helical" evidence="6">
    <location>
        <begin position="91"/>
        <end position="115"/>
    </location>
</feature>
<feature type="transmembrane region" description="Helical" evidence="6">
    <location>
        <begin position="62"/>
        <end position="84"/>
    </location>
</feature>
<name>A0ABD3WT30_SINWO</name>
<dbReference type="CDD" id="cd14978">
    <property type="entry name" value="7tmA_FMRFamide_R-like"/>
    <property type="match status" value="1"/>
</dbReference>
<feature type="transmembrane region" description="Helical" evidence="6">
    <location>
        <begin position="135"/>
        <end position="158"/>
    </location>
</feature>
<organism evidence="8 9">
    <name type="scientific">Sinanodonta woodiana</name>
    <name type="common">Chinese pond mussel</name>
    <name type="synonym">Anodonta woodiana</name>
    <dbReference type="NCBI Taxonomy" id="1069815"/>
    <lineage>
        <taxon>Eukaryota</taxon>
        <taxon>Metazoa</taxon>
        <taxon>Spiralia</taxon>
        <taxon>Lophotrochozoa</taxon>
        <taxon>Mollusca</taxon>
        <taxon>Bivalvia</taxon>
        <taxon>Autobranchia</taxon>
        <taxon>Heteroconchia</taxon>
        <taxon>Palaeoheterodonta</taxon>
        <taxon>Unionida</taxon>
        <taxon>Unionoidea</taxon>
        <taxon>Unionidae</taxon>
        <taxon>Unioninae</taxon>
        <taxon>Sinanodonta</taxon>
    </lineage>
</organism>
<accession>A0ABD3WT30</accession>
<evidence type="ECO:0000313" key="8">
    <source>
        <dbReference type="EMBL" id="KAL3875917.1"/>
    </source>
</evidence>
<sequence>MIYNSTFVNDSDSVTSQLNTETDEVSTNSVITESTTVLYQPWLYGTISKEQYNLNSFVLFEIIIPIICIVGLVGNLASVALLYGKPYVSSFYFFLRALTVSDAVVLFIGLLRSIIKIIEDVDPWLGRQLDIFSSYFLNAFLGPLFSKIASSIIAIMSIERFMAILRPLKAKEMVFVKYPARILAITIIIQLLFHAPTLVWLQVVKNADLNNSTYIYRLEYASWANVDVRRYFTYFVTFFNLILPVVIVIVMNSGIVILFLLAKRRRLDMTTVLSTKDNEQRTLTVTLIIIGLFYVLSLVPAAFVFIMSATNSDFKIWWKEHYLLGLIVDITILCITINSASDFLIYNLSSKRFRQLFIRRFVRPSCCTSDGLTISPRKQIYSINP</sequence>
<dbReference type="Pfam" id="PF00001">
    <property type="entry name" value="7tm_1"/>
    <property type="match status" value="1"/>
</dbReference>
<keyword evidence="5" id="KW-0297">G-protein coupled receptor</keyword>
<dbReference type="AlphaFoldDB" id="A0ABD3WT30"/>
<keyword evidence="3 6" id="KW-1133">Transmembrane helix</keyword>
<keyword evidence="4 6" id="KW-0472">Membrane</keyword>
<comment type="caution">
    <text evidence="8">The sequence shown here is derived from an EMBL/GenBank/DDBJ whole genome shotgun (WGS) entry which is preliminary data.</text>
</comment>
<feature type="transmembrane region" description="Helical" evidence="6">
    <location>
        <begin position="283"/>
        <end position="310"/>
    </location>
</feature>
<feature type="domain" description="G-protein coupled receptors family 1 profile" evidence="7">
    <location>
        <begin position="74"/>
        <end position="346"/>
    </location>
</feature>
<dbReference type="Gene3D" id="1.20.1070.10">
    <property type="entry name" value="Rhodopsin 7-helix transmembrane proteins"/>
    <property type="match status" value="1"/>
</dbReference>
<dbReference type="PROSITE" id="PS50262">
    <property type="entry name" value="G_PROTEIN_RECEP_F1_2"/>
    <property type="match status" value="1"/>
</dbReference>
<keyword evidence="9" id="KW-1185">Reference proteome</keyword>
<evidence type="ECO:0000256" key="1">
    <source>
        <dbReference type="ARBA" id="ARBA00004370"/>
    </source>
</evidence>
<feature type="transmembrane region" description="Helical" evidence="6">
    <location>
        <begin position="322"/>
        <end position="346"/>
    </location>
</feature>
<dbReference type="PROSITE" id="PS00237">
    <property type="entry name" value="G_PROTEIN_RECEP_F1_1"/>
    <property type="match status" value="1"/>
</dbReference>
<dbReference type="GO" id="GO:0016020">
    <property type="term" value="C:membrane"/>
    <property type="evidence" value="ECO:0007669"/>
    <property type="project" value="UniProtKB-SubCell"/>
</dbReference>
<keyword evidence="2 5" id="KW-0812">Transmembrane</keyword>
<evidence type="ECO:0000256" key="4">
    <source>
        <dbReference type="ARBA" id="ARBA00023136"/>
    </source>
</evidence>
<evidence type="ECO:0000313" key="9">
    <source>
        <dbReference type="Proteomes" id="UP001634394"/>
    </source>
</evidence>
<dbReference type="Proteomes" id="UP001634394">
    <property type="component" value="Unassembled WGS sequence"/>
</dbReference>
<dbReference type="InterPro" id="IPR000276">
    <property type="entry name" value="GPCR_Rhodpsn"/>
</dbReference>
<evidence type="ECO:0000259" key="7">
    <source>
        <dbReference type="PROSITE" id="PS50262"/>
    </source>
</evidence>
<keyword evidence="5" id="KW-0675">Receptor</keyword>
<evidence type="ECO:0000256" key="2">
    <source>
        <dbReference type="ARBA" id="ARBA00022692"/>
    </source>
</evidence>
<feature type="transmembrane region" description="Helical" evidence="6">
    <location>
        <begin position="178"/>
        <end position="201"/>
    </location>
</feature>
<gene>
    <name evidence="8" type="ORF">ACJMK2_033821</name>
</gene>
<dbReference type="PRINTS" id="PR00237">
    <property type="entry name" value="GPCRRHODOPSN"/>
</dbReference>
<reference evidence="8 9" key="1">
    <citation type="submission" date="2024-11" db="EMBL/GenBank/DDBJ databases">
        <title>Chromosome-level genome assembly of the freshwater bivalve Anodonta woodiana.</title>
        <authorList>
            <person name="Chen X."/>
        </authorList>
    </citation>
    <scope>NUCLEOTIDE SEQUENCE [LARGE SCALE GENOMIC DNA]</scope>
    <source>
        <strain evidence="8">MN2024</strain>
        <tissue evidence="8">Gills</tissue>
    </source>
</reference>
<dbReference type="EMBL" id="JBJQND010000005">
    <property type="protein sequence ID" value="KAL3875917.1"/>
    <property type="molecule type" value="Genomic_DNA"/>
</dbReference>
<proteinExistence type="inferred from homology"/>
<comment type="similarity">
    <text evidence="5">Belongs to the G-protein coupled receptor 1 family.</text>
</comment>